<dbReference type="OrthoDB" id="6629495at2"/>
<protein>
    <submittedName>
        <fullName evidence="1">Uncharacterized protein (DUF2164 family)</fullName>
    </submittedName>
</protein>
<dbReference type="InParanoid" id="A0A395JT53"/>
<dbReference type="RefSeq" id="WP_113952362.1">
    <property type="nucleotide sequence ID" value="NZ_QNRT01000001.1"/>
</dbReference>
<organism evidence="1 2">
    <name type="scientific">Arenicella xantha</name>
    <dbReference type="NCBI Taxonomy" id="644221"/>
    <lineage>
        <taxon>Bacteria</taxon>
        <taxon>Pseudomonadati</taxon>
        <taxon>Pseudomonadota</taxon>
        <taxon>Gammaproteobacteria</taxon>
        <taxon>Arenicellales</taxon>
        <taxon>Arenicellaceae</taxon>
        <taxon>Arenicella</taxon>
    </lineage>
</organism>
<comment type="caution">
    <text evidence="1">The sequence shown here is derived from an EMBL/GenBank/DDBJ whole genome shotgun (WGS) entry which is preliminary data.</text>
</comment>
<reference evidence="1 2" key="1">
    <citation type="submission" date="2018-06" db="EMBL/GenBank/DDBJ databases">
        <title>Genomic Encyclopedia of Type Strains, Phase IV (KMG-IV): sequencing the most valuable type-strain genomes for metagenomic binning, comparative biology and taxonomic classification.</title>
        <authorList>
            <person name="Goeker M."/>
        </authorList>
    </citation>
    <scope>NUCLEOTIDE SEQUENCE [LARGE SCALE GENOMIC DNA]</scope>
    <source>
        <strain evidence="1 2">DSM 24032</strain>
    </source>
</reference>
<dbReference type="EMBL" id="QNRT01000001">
    <property type="protein sequence ID" value="RBP52738.1"/>
    <property type="molecule type" value="Genomic_DNA"/>
</dbReference>
<keyword evidence="2" id="KW-1185">Reference proteome</keyword>
<name>A0A395JT53_9GAMM</name>
<dbReference type="Proteomes" id="UP000253083">
    <property type="component" value="Unassembled WGS sequence"/>
</dbReference>
<gene>
    <name evidence="1" type="ORF">DFR28_101120</name>
</gene>
<evidence type="ECO:0000313" key="2">
    <source>
        <dbReference type="Proteomes" id="UP000253083"/>
    </source>
</evidence>
<dbReference type="AlphaFoldDB" id="A0A395JT53"/>
<sequence>MKPVEFSSQEKEILVAKVKQYFAAELNQDIGQFDAEFLIDFFSLNVGGYYYNRGLSDAQLAIRSKLDDIEMEIESLEKVTEFVK</sequence>
<dbReference type="InterPro" id="IPR018680">
    <property type="entry name" value="DUF2164"/>
</dbReference>
<proteinExistence type="predicted"/>
<accession>A0A395JT53</accession>
<evidence type="ECO:0000313" key="1">
    <source>
        <dbReference type="EMBL" id="RBP52738.1"/>
    </source>
</evidence>
<dbReference type="Pfam" id="PF09932">
    <property type="entry name" value="DUF2164"/>
    <property type="match status" value="1"/>
</dbReference>